<dbReference type="PANTHER" id="PTHR46566">
    <property type="entry name" value="1-PHOSPHOFRUCTOKINASE-RELATED"/>
    <property type="match status" value="1"/>
</dbReference>
<keyword evidence="9" id="KW-1185">Reference proteome</keyword>
<dbReference type="PROSITE" id="PS00584">
    <property type="entry name" value="PFKB_KINASES_2"/>
    <property type="match status" value="1"/>
</dbReference>
<evidence type="ECO:0000256" key="5">
    <source>
        <dbReference type="ARBA" id="ARBA00022840"/>
    </source>
</evidence>
<dbReference type="InterPro" id="IPR029056">
    <property type="entry name" value="Ribokinase-like"/>
</dbReference>
<dbReference type="Proteomes" id="UP000660680">
    <property type="component" value="Unassembled WGS sequence"/>
</dbReference>
<accession>A0A918LGH9</accession>
<evidence type="ECO:0000256" key="2">
    <source>
        <dbReference type="ARBA" id="ARBA00022679"/>
    </source>
</evidence>
<dbReference type="InterPro" id="IPR002173">
    <property type="entry name" value="Carboh/pur_kinase_PfkB_CS"/>
</dbReference>
<dbReference type="NCBIfam" id="TIGR03168">
    <property type="entry name" value="1-PFK"/>
    <property type="match status" value="1"/>
</dbReference>
<dbReference type="RefSeq" id="WP_189212340.1">
    <property type="nucleotide sequence ID" value="NZ_BMRB01000003.1"/>
</dbReference>
<keyword evidence="4 8" id="KW-0418">Kinase</keyword>
<evidence type="ECO:0000313" key="8">
    <source>
        <dbReference type="EMBL" id="GGS43528.1"/>
    </source>
</evidence>
<dbReference type="AlphaFoldDB" id="A0A918LGH9"/>
<dbReference type="SUPFAM" id="SSF53613">
    <property type="entry name" value="Ribokinase-like"/>
    <property type="match status" value="1"/>
</dbReference>
<reference evidence="8" key="1">
    <citation type="journal article" date="2014" name="Int. J. Syst. Evol. Microbiol.">
        <title>Complete genome sequence of Corynebacterium casei LMG S-19264T (=DSM 44701T), isolated from a smear-ripened cheese.</title>
        <authorList>
            <consortium name="US DOE Joint Genome Institute (JGI-PGF)"/>
            <person name="Walter F."/>
            <person name="Albersmeier A."/>
            <person name="Kalinowski J."/>
            <person name="Ruckert C."/>
        </authorList>
    </citation>
    <scope>NUCLEOTIDE SEQUENCE</scope>
    <source>
        <strain evidence="8">JCM 3276</strain>
    </source>
</reference>
<organism evidence="8 9">
    <name type="scientific">Actinokineospora fastidiosa</name>
    <dbReference type="NCBI Taxonomy" id="1816"/>
    <lineage>
        <taxon>Bacteria</taxon>
        <taxon>Bacillati</taxon>
        <taxon>Actinomycetota</taxon>
        <taxon>Actinomycetes</taxon>
        <taxon>Pseudonocardiales</taxon>
        <taxon>Pseudonocardiaceae</taxon>
        <taxon>Actinokineospora</taxon>
    </lineage>
</organism>
<reference evidence="8" key="2">
    <citation type="submission" date="2020-09" db="EMBL/GenBank/DDBJ databases">
        <authorList>
            <person name="Sun Q."/>
            <person name="Ohkuma M."/>
        </authorList>
    </citation>
    <scope>NUCLEOTIDE SEQUENCE</scope>
    <source>
        <strain evidence="8">JCM 3276</strain>
    </source>
</reference>
<evidence type="ECO:0000256" key="6">
    <source>
        <dbReference type="PIRNR" id="PIRNR000535"/>
    </source>
</evidence>
<dbReference type="GO" id="GO:0005829">
    <property type="term" value="C:cytosol"/>
    <property type="evidence" value="ECO:0007669"/>
    <property type="project" value="TreeGrafter"/>
</dbReference>
<dbReference type="PANTHER" id="PTHR46566:SF5">
    <property type="entry name" value="1-PHOSPHOFRUCTOKINASE"/>
    <property type="match status" value="1"/>
</dbReference>
<dbReference type="GO" id="GO:0008443">
    <property type="term" value="F:phosphofructokinase activity"/>
    <property type="evidence" value="ECO:0007669"/>
    <property type="project" value="TreeGrafter"/>
</dbReference>
<dbReference type="Pfam" id="PF00294">
    <property type="entry name" value="PfkB"/>
    <property type="match status" value="1"/>
</dbReference>
<evidence type="ECO:0000259" key="7">
    <source>
        <dbReference type="Pfam" id="PF00294"/>
    </source>
</evidence>
<comment type="caution">
    <text evidence="8">The sequence shown here is derived from an EMBL/GenBank/DDBJ whole genome shotgun (WGS) entry which is preliminary data.</text>
</comment>
<dbReference type="Gene3D" id="3.40.1190.20">
    <property type="match status" value="1"/>
</dbReference>
<comment type="similarity">
    <text evidence="1">Belongs to the carbohydrate kinase PfkB family.</text>
</comment>
<dbReference type="CDD" id="cd01164">
    <property type="entry name" value="FruK_PfkB_like"/>
    <property type="match status" value="1"/>
</dbReference>
<protein>
    <submittedName>
        <fullName evidence="8">Sugar kinase</fullName>
    </submittedName>
</protein>
<evidence type="ECO:0000256" key="3">
    <source>
        <dbReference type="ARBA" id="ARBA00022741"/>
    </source>
</evidence>
<evidence type="ECO:0000256" key="1">
    <source>
        <dbReference type="ARBA" id="ARBA00010688"/>
    </source>
</evidence>
<dbReference type="PROSITE" id="PS00583">
    <property type="entry name" value="PFKB_KINASES_1"/>
    <property type="match status" value="1"/>
</dbReference>
<gene>
    <name evidence="8" type="ORF">GCM10010171_43340</name>
</gene>
<keyword evidence="5" id="KW-0067">ATP-binding</keyword>
<feature type="domain" description="Carbohydrate kinase PfkB" evidence="7">
    <location>
        <begin position="15"/>
        <end position="282"/>
    </location>
</feature>
<dbReference type="InterPro" id="IPR017583">
    <property type="entry name" value="Tagatose/fructose_Pkinase"/>
</dbReference>
<dbReference type="GO" id="GO:0005524">
    <property type="term" value="F:ATP binding"/>
    <property type="evidence" value="ECO:0007669"/>
    <property type="project" value="UniProtKB-KW"/>
</dbReference>
<dbReference type="EMBL" id="BMRB01000003">
    <property type="protein sequence ID" value="GGS43528.1"/>
    <property type="molecule type" value="Genomic_DNA"/>
</dbReference>
<dbReference type="PIRSF" id="PIRSF000535">
    <property type="entry name" value="1PFK/6PFK/LacC"/>
    <property type="match status" value="1"/>
</dbReference>
<proteinExistence type="inferred from homology"/>
<name>A0A918LGH9_9PSEU</name>
<dbReference type="InterPro" id="IPR011611">
    <property type="entry name" value="PfkB_dom"/>
</dbReference>
<evidence type="ECO:0000256" key="4">
    <source>
        <dbReference type="ARBA" id="ARBA00022777"/>
    </source>
</evidence>
<keyword evidence="2 6" id="KW-0808">Transferase</keyword>
<evidence type="ECO:0000313" key="9">
    <source>
        <dbReference type="Proteomes" id="UP000660680"/>
    </source>
</evidence>
<keyword evidence="3" id="KW-0547">Nucleotide-binding</keyword>
<sequence length="304" mass="31010">MILTCTPNPALDVSYQVDRVVPGTTHRIRSVLERAGGKGFNVSRVLTQMGVPTLAVGPVGGILGDSLRADLIESGLPHELLPVTAATRMTVAVVAADPPDATMFNEPGGPMSEMDWARLRDLIAKHLRRASVLVCSGSLPPDAPEDAYAGFVKLAKDFGVPSVVDVGGPALRAAAAAGADILKPNAEELRSAVGVDDPLTGARELLALGASAVVVSLGADGSILATPTATWRAVGPRIDGNPTGAGDAAVAALADGLSRATPWPDRLRTAVSWSAAAVAAPVAGTIDEDVLAGVEVEITEYPTP</sequence>